<keyword evidence="6 11" id="KW-0812">Transmembrane</keyword>
<keyword evidence="8 10" id="KW-0472">Membrane</keyword>
<sequence>MKLIRQFFRYIRDGFKNIWNNLFMSLSSVITLTLTLSLCSLFVLFAHNTSNFTEQVESEIKIFVEFSKEATQEQIAAAIDLMKSQEHVADIIHTTKEEEYTDFINRIGEDDPELATFFENTSDENPLRDSVVVAADDVKNVDEVAKVVKEIDGVDYVDYGEESSLAAFSNITNIIRKSFSWIVVILLILAVFLIQNTIKLTIYARKNELKIMKLVGASVSHVTVPFLIEGFIIGILGAVGPILFTIYGYQFLYELFGGVLVIPMLQMTAPFPAVYELGVLIGILSIIVSLLGSFFAVIKYSLKI</sequence>
<dbReference type="Pfam" id="PF02687">
    <property type="entry name" value="FtsX"/>
    <property type="match status" value="1"/>
</dbReference>
<evidence type="ECO:0000256" key="10">
    <source>
        <dbReference type="PIRNR" id="PIRNR003097"/>
    </source>
</evidence>
<dbReference type="PANTHER" id="PTHR47755">
    <property type="entry name" value="CELL DIVISION PROTEIN FTSX"/>
    <property type="match status" value="1"/>
</dbReference>
<accession>A0A9Q9CL88</accession>
<dbReference type="Gene3D" id="3.30.70.3040">
    <property type="match status" value="1"/>
</dbReference>
<dbReference type="PIRSF" id="PIRSF003097">
    <property type="entry name" value="FtsX"/>
    <property type="match status" value="1"/>
</dbReference>
<feature type="domain" description="ABC3 transporter permease C-terminal" evidence="12">
    <location>
        <begin position="182"/>
        <end position="300"/>
    </location>
</feature>
<dbReference type="InterPro" id="IPR004513">
    <property type="entry name" value="FtsX"/>
</dbReference>
<dbReference type="Pfam" id="PF18075">
    <property type="entry name" value="FtsX_ECD"/>
    <property type="match status" value="1"/>
</dbReference>
<evidence type="ECO:0000256" key="6">
    <source>
        <dbReference type="ARBA" id="ARBA00022692"/>
    </source>
</evidence>
<evidence type="ECO:0000256" key="7">
    <source>
        <dbReference type="ARBA" id="ARBA00022989"/>
    </source>
</evidence>
<evidence type="ECO:0000256" key="8">
    <source>
        <dbReference type="ARBA" id="ARBA00023136"/>
    </source>
</evidence>
<dbReference type="InterPro" id="IPR040690">
    <property type="entry name" value="FtsX_ECD"/>
</dbReference>
<feature type="transmembrane region" description="Helical" evidence="11">
    <location>
        <begin position="179"/>
        <end position="202"/>
    </location>
</feature>
<dbReference type="NCBIfam" id="NF038347">
    <property type="entry name" value="FtsX_Gpos"/>
    <property type="match status" value="1"/>
</dbReference>
<dbReference type="GO" id="GO:0051301">
    <property type="term" value="P:cell division"/>
    <property type="evidence" value="ECO:0007669"/>
    <property type="project" value="UniProtKB-KW"/>
</dbReference>
<proteinExistence type="inferred from homology"/>
<keyword evidence="5 10" id="KW-0132">Cell division</keyword>
<dbReference type="InterPro" id="IPR003838">
    <property type="entry name" value="ABC3_permease_C"/>
</dbReference>
<feature type="transmembrane region" description="Helical" evidence="11">
    <location>
        <begin position="21"/>
        <end position="45"/>
    </location>
</feature>
<evidence type="ECO:0000256" key="4">
    <source>
        <dbReference type="ARBA" id="ARBA00022475"/>
    </source>
</evidence>
<evidence type="ECO:0000259" key="13">
    <source>
        <dbReference type="Pfam" id="PF18075"/>
    </source>
</evidence>
<protein>
    <recommendedName>
        <fullName evidence="3 10">Cell division protein FtsX</fullName>
    </recommendedName>
</protein>
<feature type="transmembrane region" description="Helical" evidence="11">
    <location>
        <begin position="277"/>
        <end position="298"/>
    </location>
</feature>
<feature type="domain" description="FtsX extracellular" evidence="13">
    <location>
        <begin position="61"/>
        <end position="157"/>
    </location>
</feature>
<keyword evidence="4 10" id="KW-1003">Cell membrane</keyword>
<dbReference type="GO" id="GO:0005886">
    <property type="term" value="C:plasma membrane"/>
    <property type="evidence" value="ECO:0007669"/>
    <property type="project" value="UniProtKB-SubCell"/>
</dbReference>
<comment type="function">
    <text evidence="10">Part of the ABC transporter FtsEX involved in asymmetric cellular division facilitating the initiation of sporulation.</text>
</comment>
<evidence type="ECO:0000256" key="1">
    <source>
        <dbReference type="ARBA" id="ARBA00004651"/>
    </source>
</evidence>
<name>A0A9Q9CL88_9FIRM</name>
<feature type="transmembrane region" description="Helical" evidence="11">
    <location>
        <begin position="214"/>
        <end position="240"/>
    </location>
</feature>
<dbReference type="EMBL" id="CP071250">
    <property type="protein sequence ID" value="UUF08469.1"/>
    <property type="molecule type" value="Genomic_DNA"/>
</dbReference>
<gene>
    <name evidence="14" type="ORF">J0J70_13030</name>
</gene>
<evidence type="ECO:0000313" key="14">
    <source>
        <dbReference type="EMBL" id="UUF08469.1"/>
    </source>
</evidence>
<dbReference type="InterPro" id="IPR058204">
    <property type="entry name" value="FtsX_firmicutes-type"/>
</dbReference>
<evidence type="ECO:0000259" key="12">
    <source>
        <dbReference type="Pfam" id="PF02687"/>
    </source>
</evidence>
<dbReference type="AlphaFoldDB" id="A0A9Q9CL88"/>
<evidence type="ECO:0000256" key="2">
    <source>
        <dbReference type="ARBA" id="ARBA00007379"/>
    </source>
</evidence>
<dbReference type="PANTHER" id="PTHR47755:SF1">
    <property type="entry name" value="CELL DIVISION PROTEIN FTSX"/>
    <property type="match status" value="1"/>
</dbReference>
<keyword evidence="9 10" id="KW-0131">Cell cycle</keyword>
<evidence type="ECO:0000256" key="3">
    <source>
        <dbReference type="ARBA" id="ARBA00021907"/>
    </source>
</evidence>
<reference evidence="14" key="1">
    <citation type="submission" date="2021-03" db="EMBL/GenBank/DDBJ databases">
        <title>Comparative Genomics and Metabolomics in the genus Turicibacter.</title>
        <authorList>
            <person name="Maki J."/>
            <person name="Looft T."/>
        </authorList>
    </citation>
    <scope>NUCLEOTIDE SEQUENCE</scope>
    <source>
        <strain evidence="14">ISU324</strain>
    </source>
</reference>
<evidence type="ECO:0000313" key="15">
    <source>
        <dbReference type="Proteomes" id="UP001058072"/>
    </source>
</evidence>
<evidence type="ECO:0000256" key="9">
    <source>
        <dbReference type="ARBA" id="ARBA00023306"/>
    </source>
</evidence>
<comment type="similarity">
    <text evidence="2 10">Belongs to the ABC-4 integral membrane protein family. FtsX subfamily.</text>
</comment>
<organism evidence="14 15">
    <name type="scientific">Turicibacter bilis</name>
    <dbReference type="NCBI Taxonomy" id="2735723"/>
    <lineage>
        <taxon>Bacteria</taxon>
        <taxon>Bacillati</taxon>
        <taxon>Bacillota</taxon>
        <taxon>Erysipelotrichia</taxon>
        <taxon>Erysipelotrichales</taxon>
        <taxon>Turicibacteraceae</taxon>
        <taxon>Turicibacter</taxon>
    </lineage>
</organism>
<evidence type="ECO:0000256" key="11">
    <source>
        <dbReference type="SAM" id="Phobius"/>
    </source>
</evidence>
<keyword evidence="7 11" id="KW-1133">Transmembrane helix</keyword>
<dbReference type="RefSeq" id="WP_055305653.1">
    <property type="nucleotide sequence ID" value="NZ_CP071250.1"/>
</dbReference>
<feature type="transmembrane region" description="Helical" evidence="11">
    <location>
        <begin position="246"/>
        <end position="265"/>
    </location>
</feature>
<comment type="subcellular location">
    <subcellularLocation>
        <location evidence="1">Cell membrane</location>
        <topology evidence="1">Multi-pass membrane protein</topology>
    </subcellularLocation>
</comment>
<dbReference type="Proteomes" id="UP001058072">
    <property type="component" value="Chromosome"/>
</dbReference>
<evidence type="ECO:0000256" key="5">
    <source>
        <dbReference type="ARBA" id="ARBA00022618"/>
    </source>
</evidence>